<comment type="caution">
    <text evidence="5">The sequence shown here is derived from an EMBL/GenBank/DDBJ whole genome shotgun (WGS) entry which is preliminary data.</text>
</comment>
<name>A0ABW2AJ70_9MICO</name>
<dbReference type="Pfam" id="PF00171">
    <property type="entry name" value="Aldedh"/>
    <property type="match status" value="1"/>
</dbReference>
<dbReference type="CDD" id="cd07078">
    <property type="entry name" value="ALDH"/>
    <property type="match status" value="1"/>
</dbReference>
<evidence type="ECO:0000259" key="4">
    <source>
        <dbReference type="SMART" id="SM00822"/>
    </source>
</evidence>
<keyword evidence="6" id="KW-1185">Reference proteome</keyword>
<dbReference type="PROSITE" id="PS00061">
    <property type="entry name" value="ADH_SHORT"/>
    <property type="match status" value="1"/>
</dbReference>
<evidence type="ECO:0000313" key="6">
    <source>
        <dbReference type="Proteomes" id="UP001596298"/>
    </source>
</evidence>
<evidence type="ECO:0000256" key="2">
    <source>
        <dbReference type="ARBA" id="ARBA00009986"/>
    </source>
</evidence>
<sequence length="720" mass="74955">MNAPANLDLTNRVVLVTGVTGDIGTAYVRAFTTAGANVVAADLPHLTDAGERITAQACEGGPGHAIFQPCDITDEASVEAVVQSAVKTFGALHSVVNNAAIYRTLGGKRSLTELTTADWDLVLHVNVIGMWQVIKVAAPQLAATGQGRIVNIASVVARNGAPGFAHYVASKAAVEGLTRAAARELGVDGTTVNSVSPGLVDDGATRDLNSGDYLKAAAGARAIPRPMVPEDLVGAVTWLAGPSSGFVTGQTLIVDGGGLRMSLTNLQPLDPVTLEELSPVVTASLDDVDSAATSSAAAMASSWPTEHRRRAEVLHAWADLLRAESESLASDLVRETGKTRSEADAEILGSIDSLRFNAGLARLPLGSAGSLWDGSEAHLVRQPVGPTVFITPWNWPALLLLRDLAPGFAVGVTALVKPAPQTTHITSRVVALGHRAGIPAEVLQVLPGGADVGSALVRHPATAAVAITGSTAAGQAVMRDAAETMTRPLLELGGKASMLVLPDGDLEAALTQAARAAIVTSGQMCMACTRVLVHQDQLAAAEKILHDAFSRLAPSDPRRPDSLLGPLVSEAAMDKVSGYVDLARRDARLIVGGEQVHPDGLPGHFLVPALVTDVDPNSPLVQDDIFGPLLTLESYRDDEDALALSNATPFGLAASVWSRDLSRAISTARRLQAGTVWVNGYNRSYAEMPSGGVRMSGLGRTRGVDGLAQFTELKHIHLSV</sequence>
<dbReference type="RefSeq" id="WP_382403486.1">
    <property type="nucleotide sequence ID" value="NZ_JBHSWH010000001.1"/>
</dbReference>
<accession>A0ABW2AJ70</accession>
<dbReference type="SMART" id="SM00822">
    <property type="entry name" value="PKS_KR"/>
    <property type="match status" value="1"/>
</dbReference>
<dbReference type="PANTHER" id="PTHR42804">
    <property type="entry name" value="ALDEHYDE DEHYDROGENASE"/>
    <property type="match status" value="1"/>
</dbReference>
<proteinExistence type="inferred from homology"/>
<protein>
    <submittedName>
        <fullName evidence="5">Aldehyde dehydrogenase family protein</fullName>
    </submittedName>
</protein>
<dbReference type="InterPro" id="IPR016162">
    <property type="entry name" value="Ald_DH_N"/>
</dbReference>
<dbReference type="CDD" id="cd05233">
    <property type="entry name" value="SDR_c"/>
    <property type="match status" value="1"/>
</dbReference>
<evidence type="ECO:0000256" key="3">
    <source>
        <dbReference type="ARBA" id="ARBA00023002"/>
    </source>
</evidence>
<dbReference type="InterPro" id="IPR057326">
    <property type="entry name" value="KR_dom"/>
</dbReference>
<gene>
    <name evidence="5" type="ORF">ACFQDH_16440</name>
</gene>
<dbReference type="InterPro" id="IPR016161">
    <property type="entry name" value="Ald_DH/histidinol_DH"/>
</dbReference>
<reference evidence="6" key="1">
    <citation type="journal article" date="2019" name="Int. J. Syst. Evol. Microbiol.">
        <title>The Global Catalogue of Microorganisms (GCM) 10K type strain sequencing project: providing services to taxonomists for standard genome sequencing and annotation.</title>
        <authorList>
            <consortium name="The Broad Institute Genomics Platform"/>
            <consortium name="The Broad Institute Genome Sequencing Center for Infectious Disease"/>
            <person name="Wu L."/>
            <person name="Ma J."/>
        </authorList>
    </citation>
    <scope>NUCLEOTIDE SEQUENCE [LARGE SCALE GENOMIC DNA]</scope>
    <source>
        <strain evidence="6">CCUG 58127</strain>
    </source>
</reference>
<dbReference type="InterPro" id="IPR016163">
    <property type="entry name" value="Ald_DH_C"/>
</dbReference>
<comment type="similarity">
    <text evidence="2">Belongs to the aldehyde dehydrogenase family.</text>
</comment>
<dbReference type="Gene3D" id="3.40.50.720">
    <property type="entry name" value="NAD(P)-binding Rossmann-like Domain"/>
    <property type="match status" value="1"/>
</dbReference>
<dbReference type="InterPro" id="IPR015590">
    <property type="entry name" value="Aldehyde_DH_dom"/>
</dbReference>
<dbReference type="PANTHER" id="PTHR42804:SF1">
    <property type="entry name" value="ALDEHYDE DEHYDROGENASE-RELATED"/>
    <property type="match status" value="1"/>
</dbReference>
<dbReference type="PRINTS" id="PR00080">
    <property type="entry name" value="SDRFAMILY"/>
</dbReference>
<organism evidence="5 6">
    <name type="scientific">Flexivirga alba</name>
    <dbReference type="NCBI Taxonomy" id="702742"/>
    <lineage>
        <taxon>Bacteria</taxon>
        <taxon>Bacillati</taxon>
        <taxon>Actinomycetota</taxon>
        <taxon>Actinomycetes</taxon>
        <taxon>Micrococcales</taxon>
        <taxon>Dermacoccaceae</taxon>
        <taxon>Flexivirga</taxon>
    </lineage>
</organism>
<evidence type="ECO:0000313" key="5">
    <source>
        <dbReference type="EMBL" id="MFC6706802.1"/>
    </source>
</evidence>
<evidence type="ECO:0000256" key="1">
    <source>
        <dbReference type="ARBA" id="ARBA00006484"/>
    </source>
</evidence>
<keyword evidence="3" id="KW-0560">Oxidoreductase</keyword>
<dbReference type="Gene3D" id="3.40.309.10">
    <property type="entry name" value="Aldehyde Dehydrogenase, Chain A, domain 2"/>
    <property type="match status" value="1"/>
</dbReference>
<dbReference type="InterPro" id="IPR002347">
    <property type="entry name" value="SDR_fam"/>
</dbReference>
<dbReference type="EMBL" id="JBHSWH010000001">
    <property type="protein sequence ID" value="MFC6706802.1"/>
    <property type="molecule type" value="Genomic_DNA"/>
</dbReference>
<dbReference type="Proteomes" id="UP001596298">
    <property type="component" value="Unassembled WGS sequence"/>
</dbReference>
<feature type="domain" description="Ketoreductase" evidence="4">
    <location>
        <begin position="12"/>
        <end position="203"/>
    </location>
</feature>
<dbReference type="InterPro" id="IPR036291">
    <property type="entry name" value="NAD(P)-bd_dom_sf"/>
</dbReference>
<dbReference type="PRINTS" id="PR00081">
    <property type="entry name" value="GDHRDH"/>
</dbReference>
<dbReference type="Pfam" id="PF13561">
    <property type="entry name" value="adh_short_C2"/>
    <property type="match status" value="1"/>
</dbReference>
<dbReference type="InterPro" id="IPR020904">
    <property type="entry name" value="Sc_DH/Rdtase_CS"/>
</dbReference>
<dbReference type="Gene3D" id="3.40.605.10">
    <property type="entry name" value="Aldehyde Dehydrogenase, Chain A, domain 1"/>
    <property type="match status" value="1"/>
</dbReference>
<comment type="similarity">
    <text evidence="1">Belongs to the short-chain dehydrogenases/reductases (SDR) family.</text>
</comment>
<dbReference type="SUPFAM" id="SSF51735">
    <property type="entry name" value="NAD(P)-binding Rossmann-fold domains"/>
    <property type="match status" value="1"/>
</dbReference>
<dbReference type="SUPFAM" id="SSF53720">
    <property type="entry name" value="ALDH-like"/>
    <property type="match status" value="1"/>
</dbReference>